<sequence>MTIAEHKSHLIVLGKFLGQFGIKESEKAENIPGNERFFNEMDHKIDQAVHYNGWFTRENVIFSLQQWSEALSPENLDKWLNRYDFSNKGGKTVGIVMAGNIPLVGFHDFISVLVSGHKVQVKLSGNDKQLLPLIADFLMQLDNRYEEQIQFTEERLNNFDAVIATGSNNTARYFEYYFRDKPSIIRKNRNSVAVLTGKESKDELARLGDDIFRYYGLGCRNVSKLYVPQDYDFKDFFEAIYEWNPIIHRDKYANNYDYNKAVYLMSEYKILENGFLMLKEDESFGSPIATLFYEFYKDEEELRKNLSENEEKLQCVVKKNPGEKEIGFGKTQKPELWDYADNVDTIEFLLKL</sequence>
<protein>
    <submittedName>
        <fullName evidence="2">Acyl-CoA reductase</fullName>
    </submittedName>
</protein>
<dbReference type="EMBL" id="CP028136">
    <property type="protein sequence ID" value="AVR46437.1"/>
    <property type="molecule type" value="Genomic_DNA"/>
</dbReference>
<dbReference type="SUPFAM" id="SSF53720">
    <property type="entry name" value="ALDH-like"/>
    <property type="match status" value="1"/>
</dbReference>
<dbReference type="RefSeq" id="WP_107013211.1">
    <property type="nucleotide sequence ID" value="NZ_CP028136.1"/>
</dbReference>
<evidence type="ECO:0000256" key="1">
    <source>
        <dbReference type="ARBA" id="ARBA00022857"/>
    </source>
</evidence>
<reference evidence="3" key="1">
    <citation type="submission" date="2018-03" db="EMBL/GenBank/DDBJ databases">
        <title>Gramella fulva sp. nov., isolated from a dry surface of tidal flat.</title>
        <authorList>
            <person name="Hwang S.H."/>
            <person name="Hwang W.M."/>
            <person name="Kang K."/>
            <person name="Ahn T.-Y."/>
        </authorList>
    </citation>
    <scope>NUCLEOTIDE SEQUENCE [LARGE SCALE GENOMIC DNA]</scope>
    <source>
        <strain evidence="3">SH35</strain>
    </source>
</reference>
<dbReference type="Pfam" id="PF05893">
    <property type="entry name" value="LuxC"/>
    <property type="match status" value="1"/>
</dbReference>
<gene>
    <name evidence="2" type="ORF">C7S20_14840</name>
</gene>
<dbReference type="AlphaFoldDB" id="A0A2R3Z818"/>
<keyword evidence="3" id="KW-1185">Reference proteome</keyword>
<evidence type="ECO:0000313" key="3">
    <source>
        <dbReference type="Proteomes" id="UP000241507"/>
    </source>
</evidence>
<dbReference type="InterPro" id="IPR016161">
    <property type="entry name" value="Ald_DH/histidinol_DH"/>
</dbReference>
<keyword evidence="1" id="KW-0521">NADP</keyword>
<dbReference type="KEGG" id="grs:C7S20_14840"/>
<dbReference type="GO" id="GO:0003995">
    <property type="term" value="F:acyl-CoA dehydrogenase activity"/>
    <property type="evidence" value="ECO:0007669"/>
    <property type="project" value="InterPro"/>
</dbReference>
<proteinExistence type="predicted"/>
<dbReference type="Proteomes" id="UP000241507">
    <property type="component" value="Chromosome"/>
</dbReference>
<dbReference type="OrthoDB" id="1522941at2"/>
<dbReference type="GO" id="GO:0008218">
    <property type="term" value="P:bioluminescence"/>
    <property type="evidence" value="ECO:0007669"/>
    <property type="project" value="InterPro"/>
</dbReference>
<evidence type="ECO:0000313" key="2">
    <source>
        <dbReference type="EMBL" id="AVR46437.1"/>
    </source>
</evidence>
<name>A0A2R3Z818_9FLAO</name>
<organism evidence="2 3">
    <name type="scientific">Christiangramia fulva</name>
    <dbReference type="NCBI Taxonomy" id="2126553"/>
    <lineage>
        <taxon>Bacteria</taxon>
        <taxon>Pseudomonadati</taxon>
        <taxon>Bacteroidota</taxon>
        <taxon>Flavobacteriia</taxon>
        <taxon>Flavobacteriales</taxon>
        <taxon>Flavobacteriaceae</taxon>
        <taxon>Christiangramia</taxon>
    </lineage>
</organism>
<dbReference type="InterPro" id="IPR008670">
    <property type="entry name" value="CoA_reduct_LuxC"/>
</dbReference>
<accession>A0A2R3Z818</accession>